<accession>U5CZQ3</accession>
<dbReference type="PANTHER" id="PTHR46388:SF3">
    <property type="entry name" value="DUF1618 DOMAIN-CONTAINING PROTEIN"/>
    <property type="match status" value="1"/>
</dbReference>
<dbReference type="HOGENOM" id="CLU_016220_1_0_1"/>
<sequence>MVPFHYSLLVIGGRLRRENQLRRGKRRRSKEIGPWRTLRVSCAIPERYLDKVLNLGLGLRCKISEGQKLFQMEPAVPVRYFSNEAPPRPVLKGDEMLKNIFYEVKNKFETAIGVLRKEKITIDPDDPAAVAHYAKDMKTVREKFSTESGLSSDFPPEEDLLPLFESSLNEGEGPYHCWMNRMEECEEFFSKDGIFLVVMGTFQESSFVLRCENISIIERVKLLQQRFPELQVFGFEFGSSICSIDDKARISSILLKEYITFPVLLSTKDFIKRENTPLCLIFKGFRGQIFYLKDVEIGTITKVIDELQTSSIGESTDVNSKGIGGKLAEFIKEPYVCHPLKNLLLNSAGSISVDEDGKRIFISDTNHHRIIIADEHGVLLDCIGCSPGFEDGAFETAKMFRPASSIYNADEDCLYFVDYENHAVRLADMESRTVRTIYPIPDTKMSGNSIWNWVKSKLGLIREDVVEAEEFDMDFTFPWHLIKMETNDLMIINHSFQNLWIMESATGKIKETYEGYDTIMEAFGEKIMDRVSLVRKVHDSLGLHEASKTNSLQEFQFATLMSSIAKLQNRILFCNADCQTVLKLGGEMDDVSHLQFSNFGVLGLPYWMVSPLERIFVSSKDKVYSRLQHKPHVQDFKVHQGRCEIRINVDISVGIKLAAPIQRGSFWCQARGAASMVPESDLTSKPTEEVGTAQQWFDELDNLAFVNPEPASELDIEEEASSEKLGEDHASHIECAVDISPGTSEVVVDAVLYLKLDKTSDSLGQNLRKVERILSISSESGNQCQGDLLMQLFQESCNDIGNIIFMRDLHVRIRLECLGDSSLDKCRDIGPENAPIGVNIQL</sequence>
<dbReference type="Gene3D" id="2.120.10.30">
    <property type="entry name" value="TolB, C-terminal domain"/>
    <property type="match status" value="1"/>
</dbReference>
<dbReference type="PANTHER" id="PTHR46388">
    <property type="entry name" value="NHL REPEAT-CONTAINING PROTEIN 2"/>
    <property type="match status" value="1"/>
</dbReference>
<dbReference type="GO" id="GO:0043161">
    <property type="term" value="P:proteasome-mediated ubiquitin-dependent protein catabolic process"/>
    <property type="evidence" value="ECO:0000318"/>
    <property type="project" value="GO_Central"/>
</dbReference>
<dbReference type="OMA" id="GIWSWIT"/>
<dbReference type="eggNOG" id="ENOG502QRZM">
    <property type="taxonomic scope" value="Eukaryota"/>
</dbReference>
<dbReference type="InterPro" id="IPR031432">
    <property type="entry name" value="MGP1"/>
</dbReference>
<name>U5CZQ3_AMBTC</name>
<dbReference type="AlphaFoldDB" id="U5CZQ3"/>
<dbReference type="InterPro" id="IPR011042">
    <property type="entry name" value="6-blade_b-propeller_TolB-like"/>
</dbReference>
<dbReference type="GO" id="GO:0000209">
    <property type="term" value="P:protein polyubiquitination"/>
    <property type="evidence" value="ECO:0000318"/>
    <property type="project" value="GO_Central"/>
</dbReference>
<evidence type="ECO:0000313" key="2">
    <source>
        <dbReference type="Proteomes" id="UP000017836"/>
    </source>
</evidence>
<organism evidence="1 2">
    <name type="scientific">Amborella trichopoda</name>
    <dbReference type="NCBI Taxonomy" id="13333"/>
    <lineage>
        <taxon>Eukaryota</taxon>
        <taxon>Viridiplantae</taxon>
        <taxon>Streptophyta</taxon>
        <taxon>Embryophyta</taxon>
        <taxon>Tracheophyta</taxon>
        <taxon>Spermatophyta</taxon>
        <taxon>Magnoliopsida</taxon>
        <taxon>Amborellales</taxon>
        <taxon>Amborellaceae</taxon>
        <taxon>Amborella</taxon>
    </lineage>
</organism>
<evidence type="ECO:0000313" key="1">
    <source>
        <dbReference type="EMBL" id="ERN18846.1"/>
    </source>
</evidence>
<dbReference type="EMBL" id="KI392078">
    <property type="protein sequence ID" value="ERN18846.1"/>
    <property type="molecule type" value="Genomic_DNA"/>
</dbReference>
<dbReference type="GO" id="GO:0009555">
    <property type="term" value="P:pollen development"/>
    <property type="evidence" value="ECO:0007669"/>
    <property type="project" value="InterPro"/>
</dbReference>
<gene>
    <name evidence="1" type="ORF">AMTR_s00067p00129330</name>
</gene>
<proteinExistence type="predicted"/>
<dbReference type="GO" id="GO:0061630">
    <property type="term" value="F:ubiquitin protein ligase activity"/>
    <property type="evidence" value="ECO:0000318"/>
    <property type="project" value="GO_Central"/>
</dbReference>
<dbReference type="Gramene" id="ERN18846">
    <property type="protein sequence ID" value="ERN18846"/>
    <property type="gene ID" value="AMTR_s00067p00129330"/>
</dbReference>
<dbReference type="STRING" id="13333.U5CZQ3"/>
<reference evidence="2" key="1">
    <citation type="journal article" date="2013" name="Science">
        <title>The Amborella genome and the evolution of flowering plants.</title>
        <authorList>
            <consortium name="Amborella Genome Project"/>
        </authorList>
    </citation>
    <scope>NUCLEOTIDE SEQUENCE [LARGE SCALE GENOMIC DNA]</scope>
</reference>
<protein>
    <submittedName>
        <fullName evidence="1">Uncharacterized protein</fullName>
    </submittedName>
</protein>
<dbReference type="Proteomes" id="UP000017836">
    <property type="component" value="Unassembled WGS sequence"/>
</dbReference>
<keyword evidence="2" id="KW-1185">Reference proteome</keyword>
<dbReference type="Pfam" id="PF15704">
    <property type="entry name" value="Mt_ATP_synt"/>
    <property type="match status" value="1"/>
</dbReference>
<dbReference type="SUPFAM" id="SSF63825">
    <property type="entry name" value="YWTD domain"/>
    <property type="match status" value="1"/>
</dbReference>